<sequence>MGQVQELDTIYANDHTTISLFFPKPIRQGISGNTHFVFTYNKETPQYLGLLKAVPGADSNLLVLTTDGQVYSYILRYREALSQLNYFITRDGSIGYEKGVSPKERKSQKKEEKTVKISPNHINAVKKVSEYMIRQDQRMARKNRKGIKLILKDIKYRWQEVYMSFTIENKSGIDYEVDYFRVYVENGNRKKNASYQKILQEPIYSYKFPEKVKNNQQKSFVMVFPKFTLGKQEKLLIELGERNGHRIVKLKK</sequence>
<gene>
    <name evidence="1" type="ORF">JM658_16215</name>
</gene>
<proteinExistence type="predicted"/>
<dbReference type="Proteomes" id="UP000829517">
    <property type="component" value="Unassembled WGS sequence"/>
</dbReference>
<dbReference type="Pfam" id="PF13595">
    <property type="entry name" value="DUF4138"/>
    <property type="match status" value="1"/>
</dbReference>
<accession>A0ABS9J7H0</accession>
<dbReference type="EMBL" id="JAETXX010000017">
    <property type="protein sequence ID" value="MCF8716376.1"/>
    <property type="molecule type" value="Genomic_DNA"/>
</dbReference>
<reference evidence="1 2" key="1">
    <citation type="submission" date="2021-01" db="EMBL/GenBank/DDBJ databases">
        <title>Genome sequencing of Joostella atrarenae M1-2 (= KCTC 23194).</title>
        <authorList>
            <person name="Zakaria M.R."/>
            <person name="Lam M.Q."/>
            <person name="Chong C.S."/>
        </authorList>
    </citation>
    <scope>NUCLEOTIDE SEQUENCE [LARGE SCALE GENOMIC DNA]</scope>
    <source>
        <strain evidence="1 2">M1-2</strain>
    </source>
</reference>
<dbReference type="RefSeq" id="WP_236960764.1">
    <property type="nucleotide sequence ID" value="NZ_JAETXX010000017.1"/>
</dbReference>
<evidence type="ECO:0000313" key="1">
    <source>
        <dbReference type="EMBL" id="MCF8716376.1"/>
    </source>
</evidence>
<keyword evidence="2" id="KW-1185">Reference proteome</keyword>
<protein>
    <submittedName>
        <fullName evidence="1">DUF4138 domain-containing protein</fullName>
    </submittedName>
</protein>
<organism evidence="1 2">
    <name type="scientific">Joostella atrarenae</name>
    <dbReference type="NCBI Taxonomy" id="679257"/>
    <lineage>
        <taxon>Bacteria</taxon>
        <taxon>Pseudomonadati</taxon>
        <taxon>Bacteroidota</taxon>
        <taxon>Flavobacteriia</taxon>
        <taxon>Flavobacteriales</taxon>
        <taxon>Flavobacteriaceae</taxon>
        <taxon>Joostella</taxon>
    </lineage>
</organism>
<dbReference type="InterPro" id="IPR022298">
    <property type="entry name" value="Conjug_transposon_TraN"/>
</dbReference>
<evidence type="ECO:0000313" key="2">
    <source>
        <dbReference type="Proteomes" id="UP000829517"/>
    </source>
</evidence>
<comment type="caution">
    <text evidence="1">The sequence shown here is derived from an EMBL/GenBank/DDBJ whole genome shotgun (WGS) entry which is preliminary data.</text>
</comment>
<name>A0ABS9J7H0_9FLAO</name>